<dbReference type="AlphaFoldDB" id="A0A5N7BJU8"/>
<name>A0A5N7BJU8_9EURO</name>
<organism evidence="1 2">
    <name type="scientific">Aspergillus bertholletiae</name>
    <dbReference type="NCBI Taxonomy" id="1226010"/>
    <lineage>
        <taxon>Eukaryota</taxon>
        <taxon>Fungi</taxon>
        <taxon>Dikarya</taxon>
        <taxon>Ascomycota</taxon>
        <taxon>Pezizomycotina</taxon>
        <taxon>Eurotiomycetes</taxon>
        <taxon>Eurotiomycetidae</taxon>
        <taxon>Eurotiales</taxon>
        <taxon>Aspergillaceae</taxon>
        <taxon>Aspergillus</taxon>
        <taxon>Aspergillus subgen. Circumdati</taxon>
    </lineage>
</organism>
<gene>
    <name evidence="1" type="ORF">BDV26DRAFT_38293</name>
</gene>
<evidence type="ECO:0000313" key="1">
    <source>
        <dbReference type="EMBL" id="KAE8382076.1"/>
    </source>
</evidence>
<evidence type="ECO:0000313" key="2">
    <source>
        <dbReference type="Proteomes" id="UP000326198"/>
    </source>
</evidence>
<keyword evidence="2" id="KW-1185">Reference proteome</keyword>
<protein>
    <submittedName>
        <fullName evidence="1">Uncharacterized protein</fullName>
    </submittedName>
</protein>
<reference evidence="1 2" key="1">
    <citation type="submission" date="2019-04" db="EMBL/GenBank/DDBJ databases">
        <title>Friends and foes A comparative genomics studyof 23 Aspergillus species from section Flavi.</title>
        <authorList>
            <consortium name="DOE Joint Genome Institute"/>
            <person name="Kjaerbolling I."/>
            <person name="Vesth T."/>
            <person name="Frisvad J.C."/>
            <person name="Nybo J.L."/>
            <person name="Theobald S."/>
            <person name="Kildgaard S."/>
            <person name="Isbrandt T."/>
            <person name="Kuo A."/>
            <person name="Sato A."/>
            <person name="Lyhne E.K."/>
            <person name="Kogle M.E."/>
            <person name="Wiebenga A."/>
            <person name="Kun R.S."/>
            <person name="Lubbers R.J."/>
            <person name="Makela M.R."/>
            <person name="Barry K."/>
            <person name="Chovatia M."/>
            <person name="Clum A."/>
            <person name="Daum C."/>
            <person name="Haridas S."/>
            <person name="He G."/>
            <person name="LaButti K."/>
            <person name="Lipzen A."/>
            <person name="Mondo S."/>
            <person name="Riley R."/>
            <person name="Salamov A."/>
            <person name="Simmons B.A."/>
            <person name="Magnuson J.K."/>
            <person name="Henrissat B."/>
            <person name="Mortensen U.H."/>
            <person name="Larsen T.O."/>
            <person name="Devries R.P."/>
            <person name="Grigoriev I.V."/>
            <person name="Machida M."/>
            <person name="Baker S.E."/>
            <person name="Andersen M.R."/>
        </authorList>
    </citation>
    <scope>NUCLEOTIDE SEQUENCE [LARGE SCALE GENOMIC DNA]</scope>
    <source>
        <strain evidence="1 2">IBT 29228</strain>
    </source>
</reference>
<dbReference type="EMBL" id="ML736165">
    <property type="protein sequence ID" value="KAE8382076.1"/>
    <property type="molecule type" value="Genomic_DNA"/>
</dbReference>
<proteinExistence type="predicted"/>
<accession>A0A5N7BJU8</accession>
<dbReference type="Proteomes" id="UP000326198">
    <property type="component" value="Unassembled WGS sequence"/>
</dbReference>
<sequence>MCRDGSFLPIPRSSYAHHHIHPSFANPFQPLLAIMNLTKGLEYTPALCAVLA</sequence>